<evidence type="ECO:0000256" key="1">
    <source>
        <dbReference type="ARBA" id="ARBA00023002"/>
    </source>
</evidence>
<dbReference type="Gene3D" id="3.40.50.720">
    <property type="entry name" value="NAD(P)-binding Rossmann-like Domain"/>
    <property type="match status" value="1"/>
</dbReference>
<dbReference type="AlphaFoldDB" id="A0AAD5X642"/>
<organism evidence="2 3">
    <name type="scientific">Physocladia obscura</name>
    <dbReference type="NCBI Taxonomy" id="109957"/>
    <lineage>
        <taxon>Eukaryota</taxon>
        <taxon>Fungi</taxon>
        <taxon>Fungi incertae sedis</taxon>
        <taxon>Chytridiomycota</taxon>
        <taxon>Chytridiomycota incertae sedis</taxon>
        <taxon>Chytridiomycetes</taxon>
        <taxon>Chytridiales</taxon>
        <taxon>Chytriomycetaceae</taxon>
        <taxon>Physocladia</taxon>
    </lineage>
</organism>
<accession>A0AAD5X642</accession>
<dbReference type="InterPro" id="IPR036291">
    <property type="entry name" value="NAD(P)-bd_dom_sf"/>
</dbReference>
<protein>
    <submittedName>
        <fullName evidence="2">Retinol dehydrogenase 12</fullName>
    </submittedName>
</protein>
<dbReference type="EMBL" id="JADGJH010004640">
    <property type="protein sequence ID" value="KAJ3085087.1"/>
    <property type="molecule type" value="Genomic_DNA"/>
</dbReference>
<dbReference type="Proteomes" id="UP001211907">
    <property type="component" value="Unassembled WGS sequence"/>
</dbReference>
<dbReference type="GO" id="GO:0016491">
    <property type="term" value="F:oxidoreductase activity"/>
    <property type="evidence" value="ECO:0007669"/>
    <property type="project" value="UniProtKB-KW"/>
</dbReference>
<dbReference type="PRINTS" id="PR00081">
    <property type="entry name" value="GDHRDH"/>
</dbReference>
<comment type="caution">
    <text evidence="2">The sequence shown here is derived from an EMBL/GenBank/DDBJ whole genome shotgun (WGS) entry which is preliminary data.</text>
</comment>
<dbReference type="PANTHER" id="PTHR43157:SF31">
    <property type="entry name" value="PHOSPHATIDYLINOSITOL-GLYCAN BIOSYNTHESIS CLASS F PROTEIN"/>
    <property type="match status" value="1"/>
</dbReference>
<reference evidence="2" key="1">
    <citation type="submission" date="2020-05" db="EMBL/GenBank/DDBJ databases">
        <title>Phylogenomic resolution of chytrid fungi.</title>
        <authorList>
            <person name="Stajich J.E."/>
            <person name="Amses K."/>
            <person name="Simmons R."/>
            <person name="Seto K."/>
            <person name="Myers J."/>
            <person name="Bonds A."/>
            <person name="Quandt C.A."/>
            <person name="Barry K."/>
            <person name="Liu P."/>
            <person name="Grigoriev I."/>
            <person name="Longcore J.E."/>
            <person name="James T.Y."/>
        </authorList>
    </citation>
    <scope>NUCLEOTIDE SEQUENCE</scope>
    <source>
        <strain evidence="2">JEL0513</strain>
    </source>
</reference>
<keyword evidence="3" id="KW-1185">Reference proteome</keyword>
<name>A0AAD5X642_9FUNG</name>
<gene>
    <name evidence="2" type="primary">RDH12_5</name>
    <name evidence="2" type="ORF">HK100_009171</name>
</gene>
<evidence type="ECO:0000313" key="2">
    <source>
        <dbReference type="EMBL" id="KAJ3085087.1"/>
    </source>
</evidence>
<keyword evidence="1" id="KW-0560">Oxidoreductase</keyword>
<dbReference type="Pfam" id="PF00106">
    <property type="entry name" value="adh_short"/>
    <property type="match status" value="1"/>
</dbReference>
<dbReference type="SUPFAM" id="SSF51735">
    <property type="entry name" value="NAD(P)-binding Rossmann-fold domains"/>
    <property type="match status" value="1"/>
</dbReference>
<feature type="non-terminal residue" evidence="2">
    <location>
        <position position="1"/>
    </location>
</feature>
<sequence length="318" mass="34470">MPNLKHFDPNSHRQIKLSGKIVLITGGSAGIGKVNVRQFAELGAKVYVIARNKEKTLAVLDDIKAKTGNSDLFFIQADLDSLASIKNAANEFLNKETRLHIFICNAGASTFNKPWPLDGFETLFGQNYLSHFLLTHLLMDCLKQTANALGNVQGSVRIINVSSEASDMFGAPTSLDFASMTNNASPTADAATNFVHPGILAEFSLYGRSKLCQVLSTVKLAQILKDTGISVYSLHPGVVASNIYDPYMNRGGVFAVVLGALNKVRAISEEQGSLTTLYCALSNDVAGESGLFYDNCAVRKNKNKCVGDQDLVNELWTR</sequence>
<dbReference type="PANTHER" id="PTHR43157">
    <property type="entry name" value="PHOSPHATIDYLINOSITOL-GLYCAN BIOSYNTHESIS CLASS F PROTEIN-RELATED"/>
    <property type="match status" value="1"/>
</dbReference>
<dbReference type="InterPro" id="IPR002347">
    <property type="entry name" value="SDR_fam"/>
</dbReference>
<evidence type="ECO:0000313" key="3">
    <source>
        <dbReference type="Proteomes" id="UP001211907"/>
    </source>
</evidence>
<proteinExistence type="predicted"/>